<feature type="compositionally biased region" description="Gly residues" evidence="1">
    <location>
        <begin position="395"/>
        <end position="404"/>
    </location>
</feature>
<organism evidence="3 4">
    <name type="scientific">Penicillium fimorum</name>
    <dbReference type="NCBI Taxonomy" id="1882269"/>
    <lineage>
        <taxon>Eukaryota</taxon>
        <taxon>Fungi</taxon>
        <taxon>Dikarya</taxon>
        <taxon>Ascomycota</taxon>
        <taxon>Pezizomycotina</taxon>
        <taxon>Eurotiomycetes</taxon>
        <taxon>Eurotiomycetidae</taxon>
        <taxon>Eurotiales</taxon>
        <taxon>Aspergillaceae</taxon>
        <taxon>Penicillium</taxon>
    </lineage>
</organism>
<feature type="compositionally biased region" description="Acidic residues" evidence="1">
    <location>
        <begin position="258"/>
        <end position="271"/>
    </location>
</feature>
<dbReference type="AlphaFoldDB" id="A0A9W9XZS7"/>
<feature type="region of interest" description="Disordered" evidence="1">
    <location>
        <begin position="134"/>
        <end position="275"/>
    </location>
</feature>
<feature type="compositionally biased region" description="Basic and acidic residues" evidence="1">
    <location>
        <begin position="193"/>
        <end position="206"/>
    </location>
</feature>
<evidence type="ECO:0000313" key="3">
    <source>
        <dbReference type="EMBL" id="KAJ5513218.1"/>
    </source>
</evidence>
<keyword evidence="4" id="KW-1185">Reference proteome</keyword>
<dbReference type="PANTHER" id="PTHR28065">
    <property type="entry name" value="FREQUENIN"/>
    <property type="match status" value="1"/>
</dbReference>
<feature type="domain" description="Gag1-like clamp" evidence="2">
    <location>
        <begin position="87"/>
        <end position="334"/>
    </location>
</feature>
<evidence type="ECO:0000313" key="4">
    <source>
        <dbReference type="Proteomes" id="UP001149954"/>
    </source>
</evidence>
<dbReference type="InterPro" id="IPR025124">
    <property type="entry name" value="Gag1-like_clamp"/>
</dbReference>
<reference evidence="3" key="2">
    <citation type="journal article" date="2023" name="IMA Fungus">
        <title>Comparative genomic study of the Penicillium genus elucidates a diverse pangenome and 15 lateral gene transfer events.</title>
        <authorList>
            <person name="Petersen C."/>
            <person name="Sorensen T."/>
            <person name="Nielsen M.R."/>
            <person name="Sondergaard T.E."/>
            <person name="Sorensen J.L."/>
            <person name="Fitzpatrick D.A."/>
            <person name="Frisvad J.C."/>
            <person name="Nielsen K.L."/>
        </authorList>
    </citation>
    <scope>NUCLEOTIDE SEQUENCE</scope>
    <source>
        <strain evidence="3">IBT 29495</strain>
    </source>
</reference>
<dbReference type="EMBL" id="JAPWDS010000002">
    <property type="protein sequence ID" value="KAJ5513218.1"/>
    <property type="molecule type" value="Genomic_DNA"/>
</dbReference>
<feature type="compositionally biased region" description="Polar residues" evidence="1">
    <location>
        <begin position="155"/>
        <end position="171"/>
    </location>
</feature>
<comment type="caution">
    <text evidence="3">The sequence shown here is derived from an EMBL/GenBank/DDBJ whole genome shotgun (WGS) entry which is preliminary data.</text>
</comment>
<dbReference type="Proteomes" id="UP001149954">
    <property type="component" value="Unassembled WGS sequence"/>
</dbReference>
<evidence type="ECO:0000259" key="2">
    <source>
        <dbReference type="Pfam" id="PF13259"/>
    </source>
</evidence>
<dbReference type="PANTHER" id="PTHR28065:SF1">
    <property type="entry name" value="DUF4050 DOMAIN-CONTAINING PROTEIN"/>
    <property type="match status" value="1"/>
</dbReference>
<dbReference type="OrthoDB" id="5422958at2759"/>
<reference evidence="3" key="1">
    <citation type="submission" date="2022-12" db="EMBL/GenBank/DDBJ databases">
        <authorList>
            <person name="Petersen C."/>
        </authorList>
    </citation>
    <scope>NUCLEOTIDE SEQUENCE</scope>
    <source>
        <strain evidence="3">IBT 29495</strain>
    </source>
</reference>
<feature type="region of interest" description="Disordered" evidence="1">
    <location>
        <begin position="59"/>
        <end position="98"/>
    </location>
</feature>
<dbReference type="InterPro" id="IPR053274">
    <property type="entry name" value="Fluconazole_resistance"/>
</dbReference>
<evidence type="ECO:0000256" key="1">
    <source>
        <dbReference type="SAM" id="MobiDB-lite"/>
    </source>
</evidence>
<accession>A0A9W9XZS7</accession>
<gene>
    <name evidence="3" type="ORF">N7463_002770</name>
</gene>
<dbReference type="Pfam" id="PF13259">
    <property type="entry name" value="clamp_Gag1-like"/>
    <property type="match status" value="1"/>
</dbReference>
<sequence length="404" mass="43804">MMATGSRDSSVREAKIFVKEVVRNDWDFEAGVTSPSPADGTLCHNREVCEWRVREFDTPASELEPQSSDSEAEYGESAVVKSAPGDAGVERRRKRRRQMDDEMAWNEGLRVWMARRNAWCGAKTRRQIRAEEAKRALGGAQTDTTDQCNGVGLGENNTTSPGSSQSATLPGQGSDGIGASDLAARTEMSLSVADREKSEELQRRVDMTSGQQDDQEEGLSTAPDEGAGKASSETNITVPDQKFAAIVPTQPTLTAAEDQTEEEKEEEELDEPLCPVAPPFISDDNPVRATINPAIYPSIYTKVVVQGMTPTVPVNLAHLTKAMVQGWKSDGQWPPKPAVTSIVLADDCSVPKKNTDRSPEEAPQGRRKNSITNAVKKVLHFGSHPFHRRASQDTGNGGATGPTN</sequence>
<name>A0A9W9XZS7_9EURO</name>
<feature type="compositionally biased region" description="Basic and acidic residues" evidence="1">
    <location>
        <begin position="349"/>
        <end position="364"/>
    </location>
</feature>
<proteinExistence type="predicted"/>
<protein>
    <recommendedName>
        <fullName evidence="2">Gag1-like clamp domain-containing protein</fullName>
    </recommendedName>
</protein>
<feature type="region of interest" description="Disordered" evidence="1">
    <location>
        <begin position="349"/>
        <end position="404"/>
    </location>
</feature>